<evidence type="ECO:0000313" key="6">
    <source>
        <dbReference type="EMBL" id="KDQ52125.1"/>
    </source>
</evidence>
<dbReference type="OrthoDB" id="3358017at2759"/>
<organism evidence="6 7">
    <name type="scientific">Jaapia argillacea MUCL 33604</name>
    <dbReference type="NCBI Taxonomy" id="933084"/>
    <lineage>
        <taxon>Eukaryota</taxon>
        <taxon>Fungi</taxon>
        <taxon>Dikarya</taxon>
        <taxon>Basidiomycota</taxon>
        <taxon>Agaricomycotina</taxon>
        <taxon>Agaricomycetes</taxon>
        <taxon>Agaricomycetidae</taxon>
        <taxon>Jaapiales</taxon>
        <taxon>Jaapiaceae</taxon>
        <taxon>Jaapia</taxon>
    </lineage>
</organism>
<evidence type="ECO:0000256" key="3">
    <source>
        <dbReference type="ARBA" id="ARBA00022989"/>
    </source>
</evidence>
<proteinExistence type="predicted"/>
<dbReference type="STRING" id="933084.A0A067PE60"/>
<sequence>MLITTTITAPTPLVAANFIILGKIIRRLESQHSRISTEWHMVVFCSCELLALVIQDIGDASASALQAAHQYKNAEMGGHNVWRYRLPAGCYHIRKVSPTKVQSSSLDKFPRAMAIDKNIRLMILSLTLSTITIFIRSVYRTVELADG</sequence>
<dbReference type="HOGENOM" id="CLU_1768360_0_0_1"/>
<dbReference type="PANTHER" id="PTHR31465">
    <property type="entry name" value="PROTEIN RTA1-RELATED"/>
    <property type="match status" value="1"/>
</dbReference>
<evidence type="ECO:0000256" key="4">
    <source>
        <dbReference type="ARBA" id="ARBA00023136"/>
    </source>
</evidence>
<dbReference type="InParanoid" id="A0A067PE60"/>
<evidence type="ECO:0000256" key="1">
    <source>
        <dbReference type="ARBA" id="ARBA00004141"/>
    </source>
</evidence>
<dbReference type="GO" id="GO:0000324">
    <property type="term" value="C:fungal-type vacuole"/>
    <property type="evidence" value="ECO:0007669"/>
    <property type="project" value="TreeGrafter"/>
</dbReference>
<dbReference type="GO" id="GO:0005886">
    <property type="term" value="C:plasma membrane"/>
    <property type="evidence" value="ECO:0007669"/>
    <property type="project" value="TreeGrafter"/>
</dbReference>
<dbReference type="InterPro" id="IPR007568">
    <property type="entry name" value="RTA1"/>
</dbReference>
<dbReference type="Proteomes" id="UP000027265">
    <property type="component" value="Unassembled WGS sequence"/>
</dbReference>
<evidence type="ECO:0000313" key="7">
    <source>
        <dbReference type="Proteomes" id="UP000027265"/>
    </source>
</evidence>
<dbReference type="PANTHER" id="PTHR31465:SF9">
    <property type="entry name" value="SPHINGOID LONG-CHAIN BASE TRANSPORTER RSB1"/>
    <property type="match status" value="1"/>
</dbReference>
<keyword evidence="3 5" id="KW-1133">Transmembrane helix</keyword>
<protein>
    <submittedName>
        <fullName evidence="6">Uncharacterized protein</fullName>
    </submittedName>
</protein>
<gene>
    <name evidence="6" type="ORF">JAAARDRAFT_210709</name>
</gene>
<dbReference type="EMBL" id="KL197742">
    <property type="protein sequence ID" value="KDQ52125.1"/>
    <property type="molecule type" value="Genomic_DNA"/>
</dbReference>
<name>A0A067PE60_9AGAM</name>
<feature type="transmembrane region" description="Helical" evidence="5">
    <location>
        <begin position="121"/>
        <end position="139"/>
    </location>
</feature>
<comment type="subcellular location">
    <subcellularLocation>
        <location evidence="1">Membrane</location>
        <topology evidence="1">Multi-pass membrane protein</topology>
    </subcellularLocation>
</comment>
<keyword evidence="4 5" id="KW-0472">Membrane</keyword>
<keyword evidence="2 5" id="KW-0812">Transmembrane</keyword>
<dbReference type="AlphaFoldDB" id="A0A067PE60"/>
<evidence type="ECO:0000256" key="5">
    <source>
        <dbReference type="SAM" id="Phobius"/>
    </source>
</evidence>
<keyword evidence="7" id="KW-1185">Reference proteome</keyword>
<dbReference type="Pfam" id="PF04479">
    <property type="entry name" value="RTA1"/>
    <property type="match status" value="1"/>
</dbReference>
<accession>A0A067PE60</accession>
<evidence type="ECO:0000256" key="2">
    <source>
        <dbReference type="ARBA" id="ARBA00022692"/>
    </source>
</evidence>
<reference evidence="7" key="1">
    <citation type="journal article" date="2014" name="Proc. Natl. Acad. Sci. U.S.A.">
        <title>Extensive sampling of basidiomycete genomes demonstrates inadequacy of the white-rot/brown-rot paradigm for wood decay fungi.</title>
        <authorList>
            <person name="Riley R."/>
            <person name="Salamov A.A."/>
            <person name="Brown D.W."/>
            <person name="Nagy L.G."/>
            <person name="Floudas D."/>
            <person name="Held B.W."/>
            <person name="Levasseur A."/>
            <person name="Lombard V."/>
            <person name="Morin E."/>
            <person name="Otillar R."/>
            <person name="Lindquist E.A."/>
            <person name="Sun H."/>
            <person name="LaButti K.M."/>
            <person name="Schmutz J."/>
            <person name="Jabbour D."/>
            <person name="Luo H."/>
            <person name="Baker S.E."/>
            <person name="Pisabarro A.G."/>
            <person name="Walton J.D."/>
            <person name="Blanchette R.A."/>
            <person name="Henrissat B."/>
            <person name="Martin F."/>
            <person name="Cullen D."/>
            <person name="Hibbett D.S."/>
            <person name="Grigoriev I.V."/>
        </authorList>
    </citation>
    <scope>NUCLEOTIDE SEQUENCE [LARGE SCALE GENOMIC DNA]</scope>
    <source>
        <strain evidence="7">MUCL 33604</strain>
    </source>
</reference>